<organism evidence="2 3">
    <name type="scientific">Evansella tamaricis</name>
    <dbReference type="NCBI Taxonomy" id="2069301"/>
    <lineage>
        <taxon>Bacteria</taxon>
        <taxon>Bacillati</taxon>
        <taxon>Bacillota</taxon>
        <taxon>Bacilli</taxon>
        <taxon>Bacillales</taxon>
        <taxon>Bacillaceae</taxon>
        <taxon>Evansella</taxon>
    </lineage>
</organism>
<evidence type="ECO:0000313" key="3">
    <source>
        <dbReference type="Proteomes" id="UP000784880"/>
    </source>
</evidence>
<gene>
    <name evidence="2" type="ORF">KS419_06815</name>
</gene>
<feature type="domain" description="EAL" evidence="1">
    <location>
        <begin position="68"/>
        <end position="198"/>
    </location>
</feature>
<dbReference type="RefSeq" id="WP_217065327.1">
    <property type="nucleotide sequence ID" value="NZ_JAHQCS010000073.1"/>
</dbReference>
<dbReference type="InterPro" id="IPR001633">
    <property type="entry name" value="EAL_dom"/>
</dbReference>
<dbReference type="PANTHER" id="PTHR33121:SF15">
    <property type="entry name" value="BLUE LIGHT- AND TEMPERATURE-REGULATED ANTIREPRESSOR BLUF"/>
    <property type="match status" value="1"/>
</dbReference>
<name>A0ABS6JG81_9BACI</name>
<dbReference type="Proteomes" id="UP000784880">
    <property type="component" value="Unassembled WGS sequence"/>
</dbReference>
<comment type="caution">
    <text evidence="2">The sequence shown here is derived from an EMBL/GenBank/DDBJ whole genome shotgun (WGS) entry which is preliminary data.</text>
</comment>
<evidence type="ECO:0000313" key="2">
    <source>
        <dbReference type="EMBL" id="MBU9711440.1"/>
    </source>
</evidence>
<dbReference type="Pfam" id="PF00563">
    <property type="entry name" value="EAL"/>
    <property type="match status" value="1"/>
</dbReference>
<dbReference type="PROSITE" id="PS50883">
    <property type="entry name" value="EAL"/>
    <property type="match status" value="1"/>
</dbReference>
<keyword evidence="3" id="KW-1185">Reference proteome</keyword>
<protein>
    <submittedName>
        <fullName evidence="2">EAL domain-containing protein</fullName>
    </submittedName>
</protein>
<evidence type="ECO:0000259" key="1">
    <source>
        <dbReference type="PROSITE" id="PS50883"/>
    </source>
</evidence>
<reference evidence="2 3" key="1">
    <citation type="submission" date="2021-06" db="EMBL/GenBank/DDBJ databases">
        <title>Bacillus sp. RD4P76, an endophyte from a halophyte.</title>
        <authorList>
            <person name="Sun J.-Q."/>
        </authorList>
    </citation>
    <scope>NUCLEOTIDE SEQUENCE [LARGE SCALE GENOMIC DNA]</scope>
    <source>
        <strain evidence="2 3">CGMCC 1.15917</strain>
    </source>
</reference>
<dbReference type="PANTHER" id="PTHR33121">
    <property type="entry name" value="CYCLIC DI-GMP PHOSPHODIESTERASE PDEF"/>
    <property type="match status" value="1"/>
</dbReference>
<dbReference type="EMBL" id="JAHQCS010000073">
    <property type="protein sequence ID" value="MBU9711440.1"/>
    <property type="molecule type" value="Genomic_DNA"/>
</dbReference>
<accession>A0ABS6JG81</accession>
<dbReference type="InterPro" id="IPR050706">
    <property type="entry name" value="Cyclic-di-GMP_PDE-like"/>
</dbReference>
<sequence length="198" mass="22604">MDSLWNAVEYPLISDSKSISITYSSLKSVEEICSYLEKTFTPSELEEITGDVCTQPSSYTISRIPLNQLILRMQHPNYLKIIDGKLFESHIQPIVNSSEGNVFGYEFLLRSRVEQYPFYPGELFSFAQRSGLQSKLDSQCRINAIRTSSELLGQGIKRFINFLPSSIYEPEHCLKTTFQAVEMYRITSTTAKLRKDGS</sequence>
<proteinExistence type="predicted"/>